<sequence>MSSDRLSLIERARGGMLALACGDALANGVEFMPRGGYPAITDLHGKPRGLPVGQWSDDTGLALCLGESLVACQAFDPVDQMRRYRGFYERGEGWPHAVPLIAGNTLARALADFTATGNPYSGPTHALAAGNGGLMRLLPVVLASHRAPERCRQWCRDATRTTHGAGECLEASDLLGRILSALLEGRELAHALGVGADIPWASERIARLAQGAYLDKPLDGIKASGYVVDTLEAALWCVARHDGLEAPLLAAANLGDDCDTVAAVAGQIAGCAHGERAIPGQWRETLIQAERLTDLAEALLVLSASDKEG</sequence>
<dbReference type="InterPro" id="IPR036705">
    <property type="entry name" value="Ribosyl_crysJ1_sf"/>
</dbReference>
<accession>A0ABU1G5D3</accession>
<keyword evidence="1" id="KW-0326">Glycosidase</keyword>
<dbReference type="Gene3D" id="1.10.4080.10">
    <property type="entry name" value="ADP-ribosylation/Crystallin J1"/>
    <property type="match status" value="1"/>
</dbReference>
<dbReference type="SUPFAM" id="SSF101478">
    <property type="entry name" value="ADP-ribosylglycohydrolase"/>
    <property type="match status" value="1"/>
</dbReference>
<dbReference type="PANTHER" id="PTHR16222:SF12">
    <property type="entry name" value="ADP-RIBOSYLGLYCOHYDROLASE-RELATED"/>
    <property type="match status" value="1"/>
</dbReference>
<reference evidence="1 2" key="1">
    <citation type="submission" date="2023-04" db="EMBL/GenBank/DDBJ databases">
        <title>A long-awaited taxogenomic arrangement of the family Halomonadaceae.</title>
        <authorList>
            <person name="De La Haba R."/>
            <person name="Chuvochina M."/>
            <person name="Wittouck S."/>
            <person name="Arahal D.R."/>
            <person name="Sanchez-Porro C."/>
            <person name="Hugenholtz P."/>
            <person name="Ventosa A."/>
        </authorList>
    </citation>
    <scope>NUCLEOTIDE SEQUENCE [LARGE SCALE GENOMIC DNA]</scope>
    <source>
        <strain evidence="1 2">DSM 23530</strain>
    </source>
</reference>
<dbReference type="PANTHER" id="PTHR16222">
    <property type="entry name" value="ADP-RIBOSYLGLYCOHYDROLASE"/>
    <property type="match status" value="1"/>
</dbReference>
<evidence type="ECO:0000313" key="1">
    <source>
        <dbReference type="EMBL" id="MDR5868157.1"/>
    </source>
</evidence>
<comment type="caution">
    <text evidence="1">The sequence shown here is derived from an EMBL/GenBank/DDBJ whole genome shotgun (WGS) entry which is preliminary data.</text>
</comment>
<keyword evidence="2" id="KW-1185">Reference proteome</keyword>
<evidence type="ECO:0000313" key="2">
    <source>
        <dbReference type="Proteomes" id="UP001264519"/>
    </source>
</evidence>
<organism evidence="1 2">
    <name type="scientific">Halomonas koreensis</name>
    <dbReference type="NCBI Taxonomy" id="245385"/>
    <lineage>
        <taxon>Bacteria</taxon>
        <taxon>Pseudomonadati</taxon>
        <taxon>Pseudomonadota</taxon>
        <taxon>Gammaproteobacteria</taxon>
        <taxon>Oceanospirillales</taxon>
        <taxon>Halomonadaceae</taxon>
        <taxon>Halomonas</taxon>
    </lineage>
</organism>
<dbReference type="GO" id="GO:0016798">
    <property type="term" value="F:hydrolase activity, acting on glycosyl bonds"/>
    <property type="evidence" value="ECO:0007669"/>
    <property type="project" value="UniProtKB-KW"/>
</dbReference>
<dbReference type="EMBL" id="JARWAK010000015">
    <property type="protein sequence ID" value="MDR5868157.1"/>
    <property type="molecule type" value="Genomic_DNA"/>
</dbReference>
<gene>
    <name evidence="1" type="ORF">QC818_15330</name>
</gene>
<dbReference type="RefSeq" id="WP_309653734.1">
    <property type="nucleotide sequence ID" value="NZ_JARWAK010000015.1"/>
</dbReference>
<name>A0ABU1G5D3_9GAMM</name>
<protein>
    <submittedName>
        <fullName evidence="1">ADP-ribosylglycohydrolase family protein</fullName>
        <ecNumber evidence="1">3.2.2.-</ecNumber>
    </submittedName>
</protein>
<dbReference type="Proteomes" id="UP001264519">
    <property type="component" value="Unassembled WGS sequence"/>
</dbReference>
<dbReference type="InterPro" id="IPR005502">
    <property type="entry name" value="Ribosyl_crysJ1"/>
</dbReference>
<dbReference type="EC" id="3.2.2.-" evidence="1"/>
<dbReference type="Pfam" id="PF03747">
    <property type="entry name" value="ADP_ribosyl_GH"/>
    <property type="match status" value="1"/>
</dbReference>
<dbReference type="InterPro" id="IPR050792">
    <property type="entry name" value="ADP-ribosylglycohydrolase"/>
</dbReference>
<keyword evidence="1" id="KW-0378">Hydrolase</keyword>
<proteinExistence type="predicted"/>